<feature type="signal peptide" evidence="5">
    <location>
        <begin position="1"/>
        <end position="21"/>
    </location>
</feature>
<gene>
    <name evidence="6" type="ORF">A8950_3476</name>
</gene>
<sequence length="358" mass="38980">MGNVKIQGLAAGAVLTLGVLAASQHAAAEGSLALLTWEGYSDDLVVAPFTEKTGCVVEPTYVSSNDEIIAKTLASGSATIDLVSPSNDATMTLIDAGAVEPIDKSKLPHLADYFPVFQSPSWLVKDNDLYGVPYGYGFLRLVLDSNVIPDAPASVSVLWDERLKGKLAMWDNLETLYVAARYIGVKDVYNMTDEELQKTRDALIALKPNIRKFWTSDAEFQQLYMQKEVVGGNTTELAVSGLWAQSADSLKEVLPQEGSGGWSDSWMIVKGASENPCVYAWLDWISSPESQALASKLTGYAFANAKSFDMLEPEALALLTKLGTGDPEVQKSISWWQPVPRRGAYLEIWNQVKAETAQ</sequence>
<evidence type="ECO:0000256" key="2">
    <source>
        <dbReference type="ARBA" id="ARBA00022448"/>
    </source>
</evidence>
<keyword evidence="7" id="KW-1185">Reference proteome</keyword>
<keyword evidence="2" id="KW-0813">Transport</keyword>
<feature type="chain" id="PRO_5020868784" evidence="5">
    <location>
        <begin position="22"/>
        <end position="358"/>
    </location>
</feature>
<dbReference type="OrthoDB" id="7811527at2"/>
<dbReference type="GO" id="GO:0015846">
    <property type="term" value="P:polyamine transport"/>
    <property type="evidence" value="ECO:0007669"/>
    <property type="project" value="InterPro"/>
</dbReference>
<dbReference type="InterPro" id="IPR006059">
    <property type="entry name" value="SBP"/>
</dbReference>
<dbReference type="Pfam" id="PF13416">
    <property type="entry name" value="SBP_bac_8"/>
    <property type="match status" value="1"/>
</dbReference>
<accession>A0A4R6WPZ9</accession>
<dbReference type="GO" id="GO:0042597">
    <property type="term" value="C:periplasmic space"/>
    <property type="evidence" value="ECO:0007669"/>
    <property type="project" value="UniProtKB-SubCell"/>
</dbReference>
<comment type="caution">
    <text evidence="6">The sequence shown here is derived from an EMBL/GenBank/DDBJ whole genome shotgun (WGS) entry which is preliminary data.</text>
</comment>
<organism evidence="6 7">
    <name type="scientific">Dongia mobilis</name>
    <dbReference type="NCBI Taxonomy" id="578943"/>
    <lineage>
        <taxon>Bacteria</taxon>
        <taxon>Pseudomonadati</taxon>
        <taxon>Pseudomonadota</taxon>
        <taxon>Alphaproteobacteria</taxon>
        <taxon>Rhodospirillales</taxon>
        <taxon>Dongiaceae</taxon>
        <taxon>Dongia</taxon>
    </lineage>
</organism>
<dbReference type="PRINTS" id="PR00909">
    <property type="entry name" value="SPERMDNBNDNG"/>
</dbReference>
<dbReference type="RefSeq" id="WP_133614928.1">
    <property type="nucleotide sequence ID" value="NZ_SNYW01000013.1"/>
</dbReference>
<evidence type="ECO:0000256" key="5">
    <source>
        <dbReference type="SAM" id="SignalP"/>
    </source>
</evidence>
<keyword evidence="3 5" id="KW-0732">Signal</keyword>
<protein>
    <submittedName>
        <fullName evidence="6">Putative spermidine/putrescine transport system substrate-binding protein</fullName>
    </submittedName>
</protein>
<dbReference type="SUPFAM" id="SSF53850">
    <property type="entry name" value="Periplasmic binding protein-like II"/>
    <property type="match status" value="1"/>
</dbReference>
<evidence type="ECO:0000313" key="7">
    <source>
        <dbReference type="Proteomes" id="UP000295783"/>
    </source>
</evidence>
<evidence type="ECO:0000256" key="1">
    <source>
        <dbReference type="ARBA" id="ARBA00004418"/>
    </source>
</evidence>
<reference evidence="6 7" key="1">
    <citation type="submission" date="2019-03" db="EMBL/GenBank/DDBJ databases">
        <title>Genomic Encyclopedia of Type Strains, Phase III (KMG-III): the genomes of soil and plant-associated and newly described type strains.</title>
        <authorList>
            <person name="Whitman W."/>
        </authorList>
    </citation>
    <scope>NUCLEOTIDE SEQUENCE [LARGE SCALE GENOMIC DNA]</scope>
    <source>
        <strain evidence="6 7">CGMCC 1.7660</strain>
    </source>
</reference>
<comment type="subcellular location">
    <subcellularLocation>
        <location evidence="1">Periplasm</location>
    </subcellularLocation>
</comment>
<dbReference type="EMBL" id="SNYW01000013">
    <property type="protein sequence ID" value="TDQ78428.1"/>
    <property type="molecule type" value="Genomic_DNA"/>
</dbReference>
<name>A0A4R6WPZ9_9PROT</name>
<dbReference type="PANTHER" id="PTHR30222">
    <property type="entry name" value="SPERMIDINE/PUTRESCINE-BINDING PERIPLASMIC PROTEIN"/>
    <property type="match status" value="1"/>
</dbReference>
<dbReference type="GO" id="GO:0019808">
    <property type="term" value="F:polyamine binding"/>
    <property type="evidence" value="ECO:0007669"/>
    <property type="project" value="InterPro"/>
</dbReference>
<evidence type="ECO:0000256" key="3">
    <source>
        <dbReference type="ARBA" id="ARBA00022729"/>
    </source>
</evidence>
<evidence type="ECO:0000256" key="4">
    <source>
        <dbReference type="ARBA" id="ARBA00022764"/>
    </source>
</evidence>
<dbReference type="PANTHER" id="PTHR30222:SF17">
    <property type="entry name" value="SPERMIDINE_PUTRESCINE-BINDING PERIPLASMIC PROTEIN"/>
    <property type="match status" value="1"/>
</dbReference>
<evidence type="ECO:0000313" key="6">
    <source>
        <dbReference type="EMBL" id="TDQ78428.1"/>
    </source>
</evidence>
<dbReference type="Proteomes" id="UP000295783">
    <property type="component" value="Unassembled WGS sequence"/>
</dbReference>
<proteinExistence type="predicted"/>
<dbReference type="InterPro" id="IPR001188">
    <property type="entry name" value="Sperm_putr-bd"/>
</dbReference>
<keyword evidence="4" id="KW-0574">Periplasm</keyword>
<dbReference type="Gene3D" id="3.40.190.10">
    <property type="entry name" value="Periplasmic binding protein-like II"/>
    <property type="match status" value="2"/>
</dbReference>
<dbReference type="AlphaFoldDB" id="A0A4R6WPZ9"/>